<proteinExistence type="predicted"/>
<dbReference type="PANTHER" id="PTHR43798:SF33">
    <property type="entry name" value="HYDROLASE, PUTATIVE (AFU_ORTHOLOGUE AFUA_2G14860)-RELATED"/>
    <property type="match status" value="1"/>
</dbReference>
<protein>
    <submittedName>
        <fullName evidence="2">Alpha/beta hydrolase</fullName>
    </submittedName>
</protein>
<dbReference type="InterPro" id="IPR050266">
    <property type="entry name" value="AB_hydrolase_sf"/>
</dbReference>
<dbReference type="InterPro" id="IPR029058">
    <property type="entry name" value="AB_hydrolase_fold"/>
</dbReference>
<dbReference type="GO" id="GO:0016020">
    <property type="term" value="C:membrane"/>
    <property type="evidence" value="ECO:0007669"/>
    <property type="project" value="TreeGrafter"/>
</dbReference>
<dbReference type="Gene3D" id="3.40.50.1820">
    <property type="entry name" value="alpha/beta hydrolase"/>
    <property type="match status" value="1"/>
</dbReference>
<dbReference type="Proteomes" id="UP001056756">
    <property type="component" value="Chromosome"/>
</dbReference>
<organism evidence="2 3">
    <name type="scientific">Candidatus Pristimantibacillus lignocellulolyticus</name>
    <dbReference type="NCBI Taxonomy" id="2994561"/>
    <lineage>
        <taxon>Bacteria</taxon>
        <taxon>Bacillati</taxon>
        <taxon>Bacillota</taxon>
        <taxon>Bacilli</taxon>
        <taxon>Bacillales</taxon>
        <taxon>Paenibacillaceae</taxon>
        <taxon>Candidatus Pristimantibacillus</taxon>
    </lineage>
</organism>
<dbReference type="EMBL" id="CP097899">
    <property type="protein sequence ID" value="URN95349.1"/>
    <property type="molecule type" value="Genomic_DNA"/>
</dbReference>
<accession>A0A9J6ZGT7</accession>
<dbReference type="KEGG" id="plig:NAG76_03555"/>
<sequence length="336" mass="38707">MRPYESDRQAVSAVEKVNLGGVDQYLLIQAADITKPVLLLLHGGPSMPLPGVSAKGQDYTIVTNTTKLIENFVVVFWDQRGTGKSYSRHIAPESMTIAQFIEDANELTDYLIARFHHEKIFLVGHSWGTIIGLTLAQRNSHKYYSYTGFSQIVNWTKNDELSLSWMKQEALRRGNHRALKQLTALGHAPLNQSFAQWATLRKWQRNFNTLIYTDEFIKHPGMWSIMKALLRSETYTLRDIYNSFIAGFRLVYTLSFIRELEHYCFEESVLSIDIPVTFIHGKYDYHVHGSLVESFNKQLIANNKQLIWAHNSGHSFHPEDTIANERYLIAQLSYMT</sequence>
<gene>
    <name evidence="2" type="ORF">NAG76_03555</name>
</gene>
<feature type="domain" description="Serine aminopeptidase S33" evidence="1">
    <location>
        <begin position="71"/>
        <end position="149"/>
    </location>
</feature>
<evidence type="ECO:0000313" key="2">
    <source>
        <dbReference type="EMBL" id="URN95349.1"/>
    </source>
</evidence>
<dbReference type="PANTHER" id="PTHR43798">
    <property type="entry name" value="MONOACYLGLYCEROL LIPASE"/>
    <property type="match status" value="1"/>
</dbReference>
<evidence type="ECO:0000313" key="3">
    <source>
        <dbReference type="Proteomes" id="UP001056756"/>
    </source>
</evidence>
<dbReference type="SUPFAM" id="SSF53474">
    <property type="entry name" value="alpha/beta-Hydrolases"/>
    <property type="match status" value="1"/>
</dbReference>
<dbReference type="InterPro" id="IPR022742">
    <property type="entry name" value="Hydrolase_4"/>
</dbReference>
<dbReference type="Pfam" id="PF12146">
    <property type="entry name" value="Hydrolase_4"/>
    <property type="match status" value="1"/>
</dbReference>
<dbReference type="AlphaFoldDB" id="A0A9J6ZGT7"/>
<name>A0A9J6ZGT7_9BACL</name>
<reference evidence="2" key="1">
    <citation type="submission" date="2022-05" db="EMBL/GenBank/DDBJ databases">
        <title>Novel bacterial taxa in a minimal lignocellulolytic consortium and its capacity to transform plastics disclosed by genome-resolved metagenomics.</title>
        <authorList>
            <person name="Rodriguez C.A.D."/>
            <person name="Diaz-Garcia L."/>
            <person name="Herrera K."/>
            <person name="Tarazona N.A."/>
            <person name="Sproer C."/>
            <person name="Overmann J."/>
            <person name="Jimenez D.J."/>
        </authorList>
    </citation>
    <scope>NUCLEOTIDE SEQUENCE</scope>
    <source>
        <strain evidence="2">MAG5</strain>
    </source>
</reference>
<evidence type="ECO:0000259" key="1">
    <source>
        <dbReference type="Pfam" id="PF12146"/>
    </source>
</evidence>
<keyword evidence="2" id="KW-0378">Hydrolase</keyword>
<dbReference type="GO" id="GO:0016787">
    <property type="term" value="F:hydrolase activity"/>
    <property type="evidence" value="ECO:0007669"/>
    <property type="project" value="UniProtKB-KW"/>
</dbReference>